<dbReference type="Proteomes" id="UP001328107">
    <property type="component" value="Unassembled WGS sequence"/>
</dbReference>
<protein>
    <submittedName>
        <fullName evidence="2">Uncharacterized protein</fullName>
    </submittedName>
</protein>
<organism evidence="2 3">
    <name type="scientific">Pristionchus mayeri</name>
    <dbReference type="NCBI Taxonomy" id="1317129"/>
    <lineage>
        <taxon>Eukaryota</taxon>
        <taxon>Metazoa</taxon>
        <taxon>Ecdysozoa</taxon>
        <taxon>Nematoda</taxon>
        <taxon>Chromadorea</taxon>
        <taxon>Rhabditida</taxon>
        <taxon>Rhabditina</taxon>
        <taxon>Diplogasteromorpha</taxon>
        <taxon>Diplogasteroidea</taxon>
        <taxon>Neodiplogasteridae</taxon>
        <taxon>Pristionchus</taxon>
    </lineage>
</organism>
<evidence type="ECO:0000313" key="3">
    <source>
        <dbReference type="Proteomes" id="UP001328107"/>
    </source>
</evidence>
<evidence type="ECO:0000313" key="2">
    <source>
        <dbReference type="EMBL" id="GMR40368.1"/>
    </source>
</evidence>
<gene>
    <name evidence="2" type="ORF">PMAYCL1PPCAC_10563</name>
</gene>
<feature type="signal peptide" evidence="1">
    <location>
        <begin position="1"/>
        <end position="21"/>
    </location>
</feature>
<sequence length="94" mass="10470">MCAGCFKLIWIAGTVYYVAEAEDRLYIKTLGKIIDAKLPPVSNLSFGIGTFGNAFYFGTHNSLFKAVFAPPDVITVTYLRDKLEDEKFHNGLCL</sequence>
<dbReference type="AlphaFoldDB" id="A0AAN5C7I2"/>
<keyword evidence="3" id="KW-1185">Reference proteome</keyword>
<evidence type="ECO:0000256" key="1">
    <source>
        <dbReference type="SAM" id="SignalP"/>
    </source>
</evidence>
<reference evidence="3" key="1">
    <citation type="submission" date="2022-10" db="EMBL/GenBank/DDBJ databases">
        <title>Genome assembly of Pristionchus species.</title>
        <authorList>
            <person name="Yoshida K."/>
            <person name="Sommer R.J."/>
        </authorList>
    </citation>
    <scope>NUCLEOTIDE SEQUENCE [LARGE SCALE GENOMIC DNA]</scope>
    <source>
        <strain evidence="3">RS5460</strain>
    </source>
</reference>
<dbReference type="EMBL" id="BTRK01000003">
    <property type="protein sequence ID" value="GMR40368.1"/>
    <property type="molecule type" value="Genomic_DNA"/>
</dbReference>
<comment type="caution">
    <text evidence="2">The sequence shown here is derived from an EMBL/GenBank/DDBJ whole genome shotgun (WGS) entry which is preliminary data.</text>
</comment>
<name>A0AAN5C7I2_9BILA</name>
<feature type="non-terminal residue" evidence="2">
    <location>
        <position position="94"/>
    </location>
</feature>
<feature type="chain" id="PRO_5042910482" evidence="1">
    <location>
        <begin position="22"/>
        <end position="94"/>
    </location>
</feature>
<proteinExistence type="predicted"/>
<keyword evidence="1" id="KW-0732">Signal</keyword>
<accession>A0AAN5C7I2</accession>